<reference evidence="5" key="1">
    <citation type="journal article" date="2019" name="Int. J. Syst. Evol. Microbiol.">
        <title>The Global Catalogue of Microorganisms (GCM) 10K type strain sequencing project: providing services to taxonomists for standard genome sequencing and annotation.</title>
        <authorList>
            <consortium name="The Broad Institute Genomics Platform"/>
            <consortium name="The Broad Institute Genome Sequencing Center for Infectious Disease"/>
            <person name="Wu L."/>
            <person name="Ma J."/>
        </authorList>
    </citation>
    <scope>NUCLEOTIDE SEQUENCE [LARGE SCALE GENOMIC DNA]</scope>
    <source>
        <strain evidence="5">CGMCC 4.7177</strain>
    </source>
</reference>
<keyword evidence="5" id="KW-1185">Reference proteome</keyword>
<proteinExistence type="predicted"/>
<sequence>MAADPRGNHSSVSSAIPSRTAHFAGDPRDVTGARLATEGFLRELTRVSPPSTAECWYDIVLIVTELAANAVQYAPGPFELRLRPTFDGVHVTLHDTSRTLPAPRPFRPESGGGGVGWYLIQALGTQVSVVPDGHGKDVHVFLPW</sequence>
<dbReference type="EMBL" id="JBHSFK010000009">
    <property type="protein sequence ID" value="MFC4500888.1"/>
    <property type="molecule type" value="Genomic_DNA"/>
</dbReference>
<keyword evidence="4" id="KW-0067">ATP-binding</keyword>
<keyword evidence="1" id="KW-0723">Serine/threonine-protein kinase</keyword>
<name>A0ABV9ALT6_9ACTN</name>
<dbReference type="InterPro" id="IPR003594">
    <property type="entry name" value="HATPase_dom"/>
</dbReference>
<dbReference type="Gene3D" id="3.30.565.10">
    <property type="entry name" value="Histidine kinase-like ATPase, C-terminal domain"/>
    <property type="match status" value="1"/>
</dbReference>
<keyword evidence="4" id="KW-0547">Nucleotide-binding</keyword>
<evidence type="ECO:0000256" key="2">
    <source>
        <dbReference type="SAM" id="MobiDB-lite"/>
    </source>
</evidence>
<accession>A0ABV9ALT6</accession>
<dbReference type="CDD" id="cd16936">
    <property type="entry name" value="HATPase_RsbW-like"/>
    <property type="match status" value="1"/>
</dbReference>
<protein>
    <submittedName>
        <fullName evidence="4">ATP-binding protein</fullName>
    </submittedName>
</protein>
<dbReference type="InterPro" id="IPR050267">
    <property type="entry name" value="Anti-sigma-factor_SerPK"/>
</dbReference>
<evidence type="ECO:0000313" key="5">
    <source>
        <dbReference type="Proteomes" id="UP001595839"/>
    </source>
</evidence>
<dbReference type="PANTHER" id="PTHR35526:SF3">
    <property type="entry name" value="ANTI-SIGMA-F FACTOR RSBW"/>
    <property type="match status" value="1"/>
</dbReference>
<dbReference type="PANTHER" id="PTHR35526">
    <property type="entry name" value="ANTI-SIGMA-F FACTOR RSBW-RELATED"/>
    <property type="match status" value="1"/>
</dbReference>
<dbReference type="Proteomes" id="UP001595839">
    <property type="component" value="Unassembled WGS sequence"/>
</dbReference>
<evidence type="ECO:0000259" key="3">
    <source>
        <dbReference type="Pfam" id="PF13581"/>
    </source>
</evidence>
<dbReference type="RefSeq" id="WP_381172765.1">
    <property type="nucleotide sequence ID" value="NZ_JBHSFK010000009.1"/>
</dbReference>
<dbReference type="Pfam" id="PF13581">
    <property type="entry name" value="HATPase_c_2"/>
    <property type="match status" value="1"/>
</dbReference>
<evidence type="ECO:0000256" key="1">
    <source>
        <dbReference type="ARBA" id="ARBA00022527"/>
    </source>
</evidence>
<keyword evidence="1" id="KW-0418">Kinase</keyword>
<keyword evidence="1" id="KW-0808">Transferase</keyword>
<dbReference type="GO" id="GO:0005524">
    <property type="term" value="F:ATP binding"/>
    <property type="evidence" value="ECO:0007669"/>
    <property type="project" value="UniProtKB-KW"/>
</dbReference>
<dbReference type="SUPFAM" id="SSF55874">
    <property type="entry name" value="ATPase domain of HSP90 chaperone/DNA topoisomerase II/histidine kinase"/>
    <property type="match status" value="1"/>
</dbReference>
<organism evidence="4 5">
    <name type="scientific">Streptomyces vulcanius</name>
    <dbReference type="NCBI Taxonomy" id="1441876"/>
    <lineage>
        <taxon>Bacteria</taxon>
        <taxon>Bacillati</taxon>
        <taxon>Actinomycetota</taxon>
        <taxon>Actinomycetes</taxon>
        <taxon>Kitasatosporales</taxon>
        <taxon>Streptomycetaceae</taxon>
        <taxon>Streptomyces</taxon>
    </lineage>
</organism>
<comment type="caution">
    <text evidence="4">The sequence shown here is derived from an EMBL/GenBank/DDBJ whole genome shotgun (WGS) entry which is preliminary data.</text>
</comment>
<gene>
    <name evidence="4" type="ORF">ACFPIH_15360</name>
</gene>
<evidence type="ECO:0000313" key="4">
    <source>
        <dbReference type="EMBL" id="MFC4500888.1"/>
    </source>
</evidence>
<dbReference type="InterPro" id="IPR036890">
    <property type="entry name" value="HATPase_C_sf"/>
</dbReference>
<feature type="compositionally biased region" description="Polar residues" evidence="2">
    <location>
        <begin position="8"/>
        <end position="17"/>
    </location>
</feature>
<feature type="region of interest" description="Disordered" evidence="2">
    <location>
        <begin position="1"/>
        <end position="27"/>
    </location>
</feature>
<feature type="domain" description="Histidine kinase/HSP90-like ATPase" evidence="3">
    <location>
        <begin position="24"/>
        <end position="138"/>
    </location>
</feature>